<name>A0A2N3N786_9PEZI</name>
<feature type="region of interest" description="Disordered" evidence="1">
    <location>
        <begin position="60"/>
        <end position="82"/>
    </location>
</feature>
<dbReference type="GO" id="GO:0006631">
    <property type="term" value="P:fatty acid metabolic process"/>
    <property type="evidence" value="ECO:0007669"/>
    <property type="project" value="InterPro"/>
</dbReference>
<evidence type="ECO:0000256" key="1">
    <source>
        <dbReference type="SAM" id="MobiDB-lite"/>
    </source>
</evidence>
<sequence length="615" mass="68761">MALNDCCCATINGGATTGKRDPLNMDAWLVGGGIASLAAAVHLINDAQVPANRIHILEASPRPGGSMAAEDEPHAARASSERKGYVIRAARKLNFSYRCFYDTLSKVPYPCQAIAHAINERADDTSKLKRNGEEQNGYVQHRNGSENEVDENKTAGDVVQDAPKTLLDHIRRNHSNPKNRGRTKVRLVSMDDNGRPQTVDTATMGLNPRDQAALMAFILRSEESLGNATIRDFFELDFFETNFWDMVSTMYLFKPWHSAIELRRYLHRFLHEFPNISTLSGMEYMPSNDFEAAIVPLVTYLKDQGVDFQYGTTAQTLKFNPDARDIIVSGIAVHRENSDLVIPVRPTDIVLVTLGSMTSGSKPGTNSTPPPPMPKSQWVHEHPDPIWKLWLELAETHQHGGQFGDPRLFREHQGESMGVAFTTTMFDTSFIQHLLEWAGSTHGTCPLLSFRDCPWLLSITIPQQPYFTDQPEDTTVFWGYGLYPDQPGRFVNKPMTECSGKEILTELLMLMDYPVEPTLGNSITLPVIMPLITSPYIRRKKDSRPQVVPKGSKNLGLLGQYVEIPRDVTFTMEYSVRSAQMAVYELMGLDKRPPEVFGEDPSAAVLGEALKTLMI</sequence>
<organism evidence="2 3">
    <name type="scientific">Lomentospora prolificans</name>
    <dbReference type="NCBI Taxonomy" id="41688"/>
    <lineage>
        <taxon>Eukaryota</taxon>
        <taxon>Fungi</taxon>
        <taxon>Dikarya</taxon>
        <taxon>Ascomycota</taxon>
        <taxon>Pezizomycotina</taxon>
        <taxon>Sordariomycetes</taxon>
        <taxon>Hypocreomycetidae</taxon>
        <taxon>Microascales</taxon>
        <taxon>Microascaceae</taxon>
        <taxon>Lomentospora</taxon>
    </lineage>
</organism>
<evidence type="ECO:0000313" key="2">
    <source>
        <dbReference type="EMBL" id="PKS08301.1"/>
    </source>
</evidence>
<dbReference type="SUPFAM" id="SSF51905">
    <property type="entry name" value="FAD/NAD(P)-binding domain"/>
    <property type="match status" value="1"/>
</dbReference>
<dbReference type="STRING" id="41688.A0A2N3N786"/>
<dbReference type="GO" id="GO:0050151">
    <property type="term" value="F:oleate hydratase activity"/>
    <property type="evidence" value="ECO:0007669"/>
    <property type="project" value="InterPro"/>
</dbReference>
<dbReference type="PANTHER" id="PTHR37417:SF2">
    <property type="entry name" value="67 KDA MYOSIN-CROSS-REACTIVE ANTIGEN FAMILY PROTEIN (AFU_ORTHOLOGUE AFUA_5G09970)"/>
    <property type="match status" value="1"/>
</dbReference>
<dbReference type="PANTHER" id="PTHR37417">
    <property type="entry name" value="67 KDA MYOSIN-CROSS-REACTIVE ANTIGEN FAMILY PROTEIN (AFU_ORTHOLOGUE AFUA_5G09970)"/>
    <property type="match status" value="1"/>
</dbReference>
<comment type="caution">
    <text evidence="2">The sequence shown here is derived from an EMBL/GenBank/DDBJ whole genome shotgun (WGS) entry which is preliminary data.</text>
</comment>
<protein>
    <recommendedName>
        <fullName evidence="4">Oleate hydratase</fullName>
    </recommendedName>
</protein>
<dbReference type="OrthoDB" id="545169at2759"/>
<feature type="region of interest" description="Disordered" evidence="1">
    <location>
        <begin position="133"/>
        <end position="157"/>
    </location>
</feature>
<dbReference type="GO" id="GO:0071949">
    <property type="term" value="F:FAD binding"/>
    <property type="evidence" value="ECO:0007669"/>
    <property type="project" value="InterPro"/>
</dbReference>
<evidence type="ECO:0008006" key="4">
    <source>
        <dbReference type="Google" id="ProtNLM"/>
    </source>
</evidence>
<feature type="compositionally biased region" description="Low complexity" evidence="1">
    <location>
        <begin position="358"/>
        <end position="367"/>
    </location>
</feature>
<dbReference type="InterPro" id="IPR036188">
    <property type="entry name" value="FAD/NAD-bd_sf"/>
</dbReference>
<feature type="region of interest" description="Disordered" evidence="1">
    <location>
        <begin position="357"/>
        <end position="378"/>
    </location>
</feature>
<accession>A0A2N3N786</accession>
<keyword evidence="3" id="KW-1185">Reference proteome</keyword>
<dbReference type="Gene3D" id="3.50.50.60">
    <property type="entry name" value="FAD/NAD(P)-binding domain"/>
    <property type="match status" value="3"/>
</dbReference>
<dbReference type="InterPro" id="IPR010354">
    <property type="entry name" value="Oleate_hydratase"/>
</dbReference>
<evidence type="ECO:0000313" key="3">
    <source>
        <dbReference type="Proteomes" id="UP000233524"/>
    </source>
</evidence>
<gene>
    <name evidence="2" type="ORF">jhhlp_005245</name>
</gene>
<dbReference type="AlphaFoldDB" id="A0A2N3N786"/>
<dbReference type="Pfam" id="PF06100">
    <property type="entry name" value="MCRA"/>
    <property type="match status" value="2"/>
</dbReference>
<dbReference type="InParanoid" id="A0A2N3N786"/>
<dbReference type="Proteomes" id="UP000233524">
    <property type="component" value="Unassembled WGS sequence"/>
</dbReference>
<dbReference type="VEuPathDB" id="FungiDB:jhhlp_005245"/>
<feature type="compositionally biased region" description="Basic and acidic residues" evidence="1">
    <location>
        <begin position="71"/>
        <end position="82"/>
    </location>
</feature>
<dbReference type="EMBL" id="NLAX01000697">
    <property type="protein sequence ID" value="PKS08301.1"/>
    <property type="molecule type" value="Genomic_DNA"/>
</dbReference>
<reference evidence="2 3" key="1">
    <citation type="journal article" date="2017" name="G3 (Bethesda)">
        <title>First Draft Genome Sequence of the Pathogenic Fungus Lomentospora prolificans (Formerly Scedosporium prolificans).</title>
        <authorList>
            <person name="Luo R."/>
            <person name="Zimin A."/>
            <person name="Workman R."/>
            <person name="Fan Y."/>
            <person name="Pertea G."/>
            <person name="Grossman N."/>
            <person name="Wear M.P."/>
            <person name="Jia B."/>
            <person name="Miller H."/>
            <person name="Casadevall A."/>
            <person name="Timp W."/>
            <person name="Zhang S.X."/>
            <person name="Salzberg S.L."/>
        </authorList>
    </citation>
    <scope>NUCLEOTIDE SEQUENCE [LARGE SCALE GENOMIC DNA]</scope>
    <source>
        <strain evidence="2 3">JHH-5317</strain>
    </source>
</reference>
<proteinExistence type="predicted"/>